<dbReference type="CDD" id="cd11375">
    <property type="entry name" value="Peptidase_M54"/>
    <property type="match status" value="1"/>
</dbReference>
<dbReference type="OrthoDB" id="2365600at2759"/>
<evidence type="ECO:0000256" key="2">
    <source>
        <dbReference type="ARBA" id="ARBA00022670"/>
    </source>
</evidence>
<dbReference type="AlphaFoldDB" id="A0A0D2A618"/>
<evidence type="ECO:0000256" key="4">
    <source>
        <dbReference type="ARBA" id="ARBA00022801"/>
    </source>
</evidence>
<organism evidence="8 9">
    <name type="scientific">Exophiala spinifera</name>
    <dbReference type="NCBI Taxonomy" id="91928"/>
    <lineage>
        <taxon>Eukaryota</taxon>
        <taxon>Fungi</taxon>
        <taxon>Dikarya</taxon>
        <taxon>Ascomycota</taxon>
        <taxon>Pezizomycotina</taxon>
        <taxon>Eurotiomycetes</taxon>
        <taxon>Chaetothyriomycetidae</taxon>
        <taxon>Chaetothyriales</taxon>
        <taxon>Herpotrichiellaceae</taxon>
        <taxon>Exophiala</taxon>
    </lineage>
</organism>
<evidence type="ECO:0000256" key="5">
    <source>
        <dbReference type="ARBA" id="ARBA00022833"/>
    </source>
</evidence>
<gene>
    <name evidence="8" type="ORF">PV08_00807</name>
</gene>
<comment type="cofactor">
    <cofactor evidence="1">
        <name>Zn(2+)</name>
        <dbReference type="ChEBI" id="CHEBI:29105"/>
    </cofactor>
</comment>
<evidence type="ECO:0000313" key="9">
    <source>
        <dbReference type="Proteomes" id="UP000053328"/>
    </source>
</evidence>
<feature type="region of interest" description="Disordered" evidence="7">
    <location>
        <begin position="430"/>
        <end position="451"/>
    </location>
</feature>
<protein>
    <submittedName>
        <fullName evidence="8">Uncharacterized protein</fullName>
    </submittedName>
</protein>
<keyword evidence="4" id="KW-0378">Hydrolase</keyword>
<dbReference type="GO" id="GO:0006508">
    <property type="term" value="P:proteolysis"/>
    <property type="evidence" value="ECO:0007669"/>
    <property type="project" value="UniProtKB-KW"/>
</dbReference>
<feature type="compositionally biased region" description="Polar residues" evidence="7">
    <location>
        <begin position="327"/>
        <end position="336"/>
    </location>
</feature>
<dbReference type="PANTHER" id="PTHR15910">
    <property type="entry name" value="ARCHAEMETZINCIN"/>
    <property type="match status" value="1"/>
</dbReference>
<feature type="region of interest" description="Disordered" evidence="7">
    <location>
        <begin position="309"/>
        <end position="338"/>
    </location>
</feature>
<keyword evidence="9" id="KW-1185">Reference proteome</keyword>
<evidence type="ECO:0000256" key="3">
    <source>
        <dbReference type="ARBA" id="ARBA00022723"/>
    </source>
</evidence>
<dbReference type="MEROPS" id="M54.002"/>
<dbReference type="RefSeq" id="XP_016240448.1">
    <property type="nucleotide sequence ID" value="XM_016375172.1"/>
</dbReference>
<keyword evidence="2" id="KW-0645">Protease</keyword>
<dbReference type="GeneID" id="27327890"/>
<dbReference type="GO" id="GO:0008237">
    <property type="term" value="F:metallopeptidase activity"/>
    <property type="evidence" value="ECO:0007669"/>
    <property type="project" value="UniProtKB-KW"/>
</dbReference>
<dbReference type="VEuPathDB" id="FungiDB:PV08_00807"/>
<dbReference type="SUPFAM" id="SSF55486">
    <property type="entry name" value="Metalloproteases ('zincins'), catalytic domain"/>
    <property type="match status" value="1"/>
</dbReference>
<sequence length="503" mass="55594">MCDHESLTCLPSTYAAASGHRTITTNQLLAAATGKRTASVDDHATLAPLVYPVPLVLPGDDIDCDPNYPPQSFREWLNLGVRNLVSSRRNVIYLAAPPDIDDSVAFMRDWQHPTAWREATTSVLEGQLNIEIIAAYLRAFYYGLEVQILPQRLTFTSWEDTTTSTAALRGRGRGAVQATPRLQYVGLSTDSEVVRIRARPTPPVGSASPPELFPYPYQLDLNDLTDFSMSILPSDAYALLLMTTHDLYESDADDFCCGRAWGASRVAIVSSARYHAALDKLHDIDIEHVWPASHCAAFVRKMSAEIQTGVRPRNRRRIRGRQKKQDTLTADSSGSATPMPLQKALDAHRHAVVHQEGMSRDKETSALSFRLCRTVSHELGHCFGLDHCMYRACVMQGSASVAEDVRQPPYLCPVCDRKIAWAITQSGRVEQEGHLTDGSRSRNGRGKGERGAEEMIAAWKRGRCLAMKHFGNLQGGSFAAMAAWYEGMLEVNAAGLHEYVSCT</sequence>
<name>A0A0D2A618_9EURO</name>
<accession>A0A0D2A618</accession>
<keyword evidence="3" id="KW-0479">Metal-binding</keyword>
<keyword evidence="6" id="KW-0482">Metalloprotease</keyword>
<evidence type="ECO:0000256" key="1">
    <source>
        <dbReference type="ARBA" id="ARBA00001947"/>
    </source>
</evidence>
<evidence type="ECO:0000313" key="8">
    <source>
        <dbReference type="EMBL" id="KIW20232.1"/>
    </source>
</evidence>
<reference evidence="8 9" key="1">
    <citation type="submission" date="2015-01" db="EMBL/GenBank/DDBJ databases">
        <title>The Genome Sequence of Exophiala spinifera CBS89968.</title>
        <authorList>
            <consortium name="The Broad Institute Genomics Platform"/>
            <person name="Cuomo C."/>
            <person name="de Hoog S."/>
            <person name="Gorbushina A."/>
            <person name="Stielow B."/>
            <person name="Teixiera M."/>
            <person name="Abouelleil A."/>
            <person name="Chapman S.B."/>
            <person name="Priest M."/>
            <person name="Young S.K."/>
            <person name="Wortman J."/>
            <person name="Nusbaum C."/>
            <person name="Birren B."/>
        </authorList>
    </citation>
    <scope>NUCLEOTIDE SEQUENCE [LARGE SCALE GENOMIC DNA]</scope>
    <source>
        <strain evidence="8 9">CBS 89968</strain>
    </source>
</reference>
<evidence type="ECO:0000256" key="6">
    <source>
        <dbReference type="ARBA" id="ARBA00023049"/>
    </source>
</evidence>
<evidence type="ECO:0000256" key="7">
    <source>
        <dbReference type="SAM" id="MobiDB-lite"/>
    </source>
</evidence>
<proteinExistence type="predicted"/>
<dbReference type="EMBL" id="KN847492">
    <property type="protein sequence ID" value="KIW20232.1"/>
    <property type="molecule type" value="Genomic_DNA"/>
</dbReference>
<keyword evidence="5" id="KW-0862">Zinc</keyword>
<dbReference type="InterPro" id="IPR024079">
    <property type="entry name" value="MetalloPept_cat_dom_sf"/>
</dbReference>
<dbReference type="Pfam" id="PF07998">
    <property type="entry name" value="Peptidase_M54"/>
    <property type="match status" value="1"/>
</dbReference>
<dbReference type="GO" id="GO:0046872">
    <property type="term" value="F:metal ion binding"/>
    <property type="evidence" value="ECO:0007669"/>
    <property type="project" value="UniProtKB-KW"/>
</dbReference>
<dbReference type="PANTHER" id="PTHR15910:SF1">
    <property type="entry name" value="ARCHAEMETZINCIN-2"/>
    <property type="match status" value="1"/>
</dbReference>
<dbReference type="Gene3D" id="3.40.390.10">
    <property type="entry name" value="Collagenase (Catalytic Domain)"/>
    <property type="match status" value="1"/>
</dbReference>
<dbReference type="HOGENOM" id="CLU_035433_2_1_1"/>
<dbReference type="Proteomes" id="UP000053328">
    <property type="component" value="Unassembled WGS sequence"/>
</dbReference>
<dbReference type="InterPro" id="IPR012962">
    <property type="entry name" value="Pept_M54_archaemetzincn"/>
</dbReference>
<feature type="compositionally biased region" description="Basic residues" evidence="7">
    <location>
        <begin position="312"/>
        <end position="322"/>
    </location>
</feature>